<dbReference type="EMBL" id="LNXU01000045">
    <property type="protein sequence ID" value="KTC69677.1"/>
    <property type="molecule type" value="Genomic_DNA"/>
</dbReference>
<protein>
    <submittedName>
        <fullName evidence="1">Uncharacterized protein</fullName>
    </submittedName>
</protein>
<accession>A0A0W0RF06</accession>
<dbReference type="Proteomes" id="UP000054695">
    <property type="component" value="Unassembled WGS sequence"/>
</dbReference>
<dbReference type="AlphaFoldDB" id="A0A0W0RF06"/>
<keyword evidence="2" id="KW-1185">Reference proteome</keyword>
<sequence length="60" mass="6861">MNGVIMDNKNIEPLFEEVDKQIDGIVLHLLKKYALKNEFLPTLDAHLQEENRAETLAPSI</sequence>
<evidence type="ECO:0000313" key="2">
    <source>
        <dbReference type="Proteomes" id="UP000054695"/>
    </source>
</evidence>
<comment type="caution">
    <text evidence="1">The sequence shown here is derived from an EMBL/GenBank/DDBJ whole genome shotgun (WGS) entry which is preliminary data.</text>
</comment>
<dbReference type="STRING" id="447.Lboz_3193"/>
<name>A0A0W0RF06_LEGBO</name>
<reference evidence="1 2" key="1">
    <citation type="submission" date="2015-11" db="EMBL/GenBank/DDBJ databases">
        <title>Genomic analysis of 38 Legionella species identifies large and diverse effector repertoires.</title>
        <authorList>
            <person name="Burstein D."/>
            <person name="Amaro F."/>
            <person name="Zusman T."/>
            <person name="Lifshitz Z."/>
            <person name="Cohen O."/>
            <person name="Gilbert J.A."/>
            <person name="Pupko T."/>
            <person name="Shuman H.A."/>
            <person name="Segal G."/>
        </authorList>
    </citation>
    <scope>NUCLEOTIDE SEQUENCE [LARGE SCALE GENOMIC DNA]</scope>
    <source>
        <strain evidence="1 2">WIGA</strain>
    </source>
</reference>
<evidence type="ECO:0000313" key="1">
    <source>
        <dbReference type="EMBL" id="KTC69677.1"/>
    </source>
</evidence>
<dbReference type="PATRIC" id="fig|447.4.peg.3411"/>
<organism evidence="1 2">
    <name type="scientific">Legionella bozemanae</name>
    <name type="common">Fluoribacter bozemanae</name>
    <dbReference type="NCBI Taxonomy" id="447"/>
    <lineage>
        <taxon>Bacteria</taxon>
        <taxon>Pseudomonadati</taxon>
        <taxon>Pseudomonadota</taxon>
        <taxon>Gammaproteobacteria</taxon>
        <taxon>Legionellales</taxon>
        <taxon>Legionellaceae</taxon>
        <taxon>Legionella</taxon>
    </lineage>
</organism>
<gene>
    <name evidence="1" type="ORF">Lboz_3193</name>
</gene>
<proteinExistence type="predicted"/>